<name>A0ABD0L3J6_9CAEN</name>
<dbReference type="Proteomes" id="UP001519460">
    <property type="component" value="Unassembled WGS sequence"/>
</dbReference>
<protein>
    <submittedName>
        <fullName evidence="1">Uncharacterized protein</fullName>
    </submittedName>
</protein>
<evidence type="ECO:0000313" key="1">
    <source>
        <dbReference type="EMBL" id="KAK7493912.1"/>
    </source>
</evidence>
<reference evidence="1 2" key="1">
    <citation type="journal article" date="2023" name="Sci. Data">
        <title>Genome assembly of the Korean intertidal mud-creeper Batillaria attramentaria.</title>
        <authorList>
            <person name="Patra A.K."/>
            <person name="Ho P.T."/>
            <person name="Jun S."/>
            <person name="Lee S.J."/>
            <person name="Kim Y."/>
            <person name="Won Y.J."/>
        </authorList>
    </citation>
    <scope>NUCLEOTIDE SEQUENCE [LARGE SCALE GENOMIC DNA]</scope>
    <source>
        <strain evidence="1">Wonlab-2016</strain>
    </source>
</reference>
<keyword evidence="2" id="KW-1185">Reference proteome</keyword>
<accession>A0ABD0L3J6</accession>
<dbReference type="EMBL" id="JACVVK020000088">
    <property type="protein sequence ID" value="KAK7493912.1"/>
    <property type="molecule type" value="Genomic_DNA"/>
</dbReference>
<sequence>MVLYNGSYNHVTSILLSNYDTGSDGFQADFELELILFNKIYASMHRNCRHNGPFLKISTIISEDEREKAKVMSQITFSSVPEMSVVRQTLHPGPPQSRQQSAAATRHVCLSDACLTLWSMM</sequence>
<comment type="caution">
    <text evidence="1">The sequence shown here is derived from an EMBL/GenBank/DDBJ whole genome shotgun (WGS) entry which is preliminary data.</text>
</comment>
<gene>
    <name evidence="1" type="ORF">BaRGS_00014794</name>
</gene>
<evidence type="ECO:0000313" key="2">
    <source>
        <dbReference type="Proteomes" id="UP001519460"/>
    </source>
</evidence>
<organism evidence="1 2">
    <name type="scientific">Batillaria attramentaria</name>
    <dbReference type="NCBI Taxonomy" id="370345"/>
    <lineage>
        <taxon>Eukaryota</taxon>
        <taxon>Metazoa</taxon>
        <taxon>Spiralia</taxon>
        <taxon>Lophotrochozoa</taxon>
        <taxon>Mollusca</taxon>
        <taxon>Gastropoda</taxon>
        <taxon>Caenogastropoda</taxon>
        <taxon>Sorbeoconcha</taxon>
        <taxon>Cerithioidea</taxon>
        <taxon>Batillariidae</taxon>
        <taxon>Batillaria</taxon>
    </lineage>
</organism>
<dbReference type="AlphaFoldDB" id="A0ABD0L3J6"/>
<proteinExistence type="predicted"/>